<dbReference type="AlphaFoldDB" id="A0A7D5Z6R4"/>
<accession>A0A7D5Z6R4</accession>
<sequence>MSGRYQVPSRSLIAGGSIAGFANDCACTYMFQQTAKNRFHVAPMQREGHTLETSATTALTSHGAAPSSLCFNLARLRQRNRMAPMPRSPPAMPLTPTRNPAPGAGITFPAGADPLPPAVGMTVDKVVMLDAASCWDAVTVTVGGIAVTVTVGDETFDRLRLVSWRGTCGWGFAGGGT</sequence>
<keyword evidence="2" id="KW-1185">Reference proteome</keyword>
<name>A0A7D5Z6R4_9HYPO</name>
<organism evidence="1 2">
    <name type="scientific">Metarhizium brunneum</name>
    <dbReference type="NCBI Taxonomy" id="500148"/>
    <lineage>
        <taxon>Eukaryota</taxon>
        <taxon>Fungi</taxon>
        <taxon>Dikarya</taxon>
        <taxon>Ascomycota</taxon>
        <taxon>Pezizomycotina</taxon>
        <taxon>Sordariomycetes</taxon>
        <taxon>Hypocreomycetidae</taxon>
        <taxon>Hypocreales</taxon>
        <taxon>Clavicipitaceae</taxon>
        <taxon>Metarhizium</taxon>
    </lineage>
</organism>
<dbReference type="GeneID" id="90968275"/>
<dbReference type="RefSeq" id="XP_065987906.1">
    <property type="nucleotide sequence ID" value="XM_066131864.1"/>
</dbReference>
<evidence type="ECO:0000313" key="1">
    <source>
        <dbReference type="EMBL" id="QLI74465.1"/>
    </source>
</evidence>
<evidence type="ECO:0000313" key="2">
    <source>
        <dbReference type="Proteomes" id="UP000510686"/>
    </source>
</evidence>
<gene>
    <name evidence="1" type="ORF">G6M90_00g112610</name>
</gene>
<proteinExistence type="predicted"/>
<protein>
    <submittedName>
        <fullName evidence="1">Uncharacterized protein</fullName>
    </submittedName>
</protein>
<dbReference type="KEGG" id="mbrn:90968275"/>
<dbReference type="EMBL" id="CP058938">
    <property type="protein sequence ID" value="QLI74465.1"/>
    <property type="molecule type" value="Genomic_DNA"/>
</dbReference>
<dbReference type="Proteomes" id="UP000510686">
    <property type="component" value="Chromosome 7"/>
</dbReference>
<reference evidence="1 2" key="1">
    <citation type="submission" date="2020-07" db="EMBL/GenBank/DDBJ databases">
        <title>Telomere length de novo assembly of all 7 chromosomes of the fungus, Metarhizium brunneum, using a novel assembly pipeline.</title>
        <authorList>
            <person name="Saud z."/>
            <person name="Kortsinoglou A."/>
            <person name="Kouvelis V.N."/>
            <person name="Butt T.M."/>
        </authorList>
    </citation>
    <scope>NUCLEOTIDE SEQUENCE [LARGE SCALE GENOMIC DNA]</scope>
    <source>
        <strain evidence="1 2">4556</strain>
    </source>
</reference>